<gene>
    <name evidence="12" type="ORF">G3O08_05940</name>
</gene>
<evidence type="ECO:0000256" key="1">
    <source>
        <dbReference type="ARBA" id="ARBA00004141"/>
    </source>
</evidence>
<dbReference type="InterPro" id="IPR036318">
    <property type="entry name" value="FAD-bd_PCMH-like_sf"/>
</dbReference>
<evidence type="ECO:0000256" key="6">
    <source>
        <dbReference type="ARBA" id="ARBA00023136"/>
    </source>
</evidence>
<sequence length="420" mass="47812">MDLIVLIAISLFFSAFFSGMEIAFLTSNKLKIELNNKQGAFSARLLSGFLQHPSRFIGTMLVGNNIALVLYGILMARMLEPVFYNWGLTSASVLLLQTIVSTLIILFAGEFLPKTLFRINSNFILNLFAVPLKIIYFILWIPMYVMVGLSELILRLFFGVDTSKQQVVFGRLDLSNYVREITQTAEGTEEELEHEIQIFQNALDFSKVKARDCMVPRTEIAAVSVDDDLKKLREVFIDTGFSKALVYRDNIDHIIGYVNSSELFNNPDSIKRMIVPVIIIPETISAKEVLELFIKQNKSIAVVVDEFGGTSGILTIEDIIEEIFGDIEDEHDLEEFLEEKIDDHTYHFAARLEIDYINDKYKLNLPESDEYETLAGFIIHTYADIPELNTVIKVDDFSFKITAVTNVRIETVLLQIIEEK</sequence>
<accession>A0A7K3WN14</accession>
<evidence type="ECO:0000256" key="9">
    <source>
        <dbReference type="SAM" id="Phobius"/>
    </source>
</evidence>
<evidence type="ECO:0000259" key="10">
    <source>
        <dbReference type="PROSITE" id="PS51371"/>
    </source>
</evidence>
<keyword evidence="2 8" id="KW-0812">Transmembrane</keyword>
<dbReference type="InterPro" id="IPR046342">
    <property type="entry name" value="CBS_dom_sf"/>
</dbReference>
<dbReference type="GO" id="GO:0050660">
    <property type="term" value="F:flavin adenine dinucleotide binding"/>
    <property type="evidence" value="ECO:0007669"/>
    <property type="project" value="InterPro"/>
</dbReference>
<keyword evidence="4 8" id="KW-1133">Transmembrane helix</keyword>
<dbReference type="PROSITE" id="PS51371">
    <property type="entry name" value="CBS"/>
    <property type="match status" value="1"/>
</dbReference>
<feature type="transmembrane region" description="Helical" evidence="9">
    <location>
        <begin position="94"/>
        <end position="112"/>
    </location>
</feature>
<name>A0A7K3WN14_9FLAO</name>
<feature type="transmembrane region" description="Helical" evidence="9">
    <location>
        <begin position="124"/>
        <end position="147"/>
    </location>
</feature>
<keyword evidence="13" id="KW-1185">Reference proteome</keyword>
<feature type="transmembrane region" description="Helical" evidence="9">
    <location>
        <begin position="56"/>
        <end position="74"/>
    </location>
</feature>
<dbReference type="EMBL" id="JAAGVY010000007">
    <property type="protein sequence ID" value="NEN23039.1"/>
    <property type="molecule type" value="Genomic_DNA"/>
</dbReference>
<keyword evidence="3" id="KW-0677">Repeat</keyword>
<dbReference type="SUPFAM" id="SSF54631">
    <property type="entry name" value="CBS-domain pair"/>
    <property type="match status" value="1"/>
</dbReference>
<evidence type="ECO:0000313" key="12">
    <source>
        <dbReference type="EMBL" id="NEN23039.1"/>
    </source>
</evidence>
<feature type="transmembrane region" description="Helical" evidence="9">
    <location>
        <begin position="6"/>
        <end position="25"/>
    </location>
</feature>
<proteinExistence type="predicted"/>
<organism evidence="12 13">
    <name type="scientific">Cryomorpha ignava</name>
    <dbReference type="NCBI Taxonomy" id="101383"/>
    <lineage>
        <taxon>Bacteria</taxon>
        <taxon>Pseudomonadati</taxon>
        <taxon>Bacteroidota</taxon>
        <taxon>Flavobacteriia</taxon>
        <taxon>Flavobacteriales</taxon>
        <taxon>Cryomorphaceae</taxon>
        <taxon>Cryomorpha</taxon>
    </lineage>
</organism>
<evidence type="ECO:0000256" key="4">
    <source>
        <dbReference type="ARBA" id="ARBA00022989"/>
    </source>
</evidence>
<keyword evidence="6 8" id="KW-0472">Membrane</keyword>
<evidence type="ECO:0000256" key="7">
    <source>
        <dbReference type="PROSITE-ProRule" id="PRU00703"/>
    </source>
</evidence>
<dbReference type="AlphaFoldDB" id="A0A7K3WN14"/>
<evidence type="ECO:0000256" key="2">
    <source>
        <dbReference type="ARBA" id="ARBA00022692"/>
    </source>
</evidence>
<evidence type="ECO:0000256" key="5">
    <source>
        <dbReference type="ARBA" id="ARBA00023122"/>
    </source>
</evidence>
<feature type="domain" description="CBS" evidence="10">
    <location>
        <begin position="273"/>
        <end position="333"/>
    </location>
</feature>
<dbReference type="InterPro" id="IPR016169">
    <property type="entry name" value="FAD-bd_PCMH_sub2"/>
</dbReference>
<protein>
    <submittedName>
        <fullName evidence="12">HlyC/CorC family transporter</fullName>
    </submittedName>
</protein>
<dbReference type="SUPFAM" id="SSF56176">
    <property type="entry name" value="FAD-binding/transporter-associated domain-like"/>
    <property type="match status" value="1"/>
</dbReference>
<dbReference type="Gene3D" id="3.10.580.10">
    <property type="entry name" value="CBS-domain"/>
    <property type="match status" value="1"/>
</dbReference>
<evidence type="ECO:0000256" key="3">
    <source>
        <dbReference type="ARBA" id="ARBA00022737"/>
    </source>
</evidence>
<feature type="domain" description="CNNM transmembrane" evidence="11">
    <location>
        <begin position="1"/>
        <end position="191"/>
    </location>
</feature>
<dbReference type="InterPro" id="IPR044751">
    <property type="entry name" value="Ion_transp-like_CBS"/>
</dbReference>
<keyword evidence="5 7" id="KW-0129">CBS domain</keyword>
<dbReference type="Pfam" id="PF00571">
    <property type="entry name" value="CBS"/>
    <property type="match status" value="1"/>
</dbReference>
<comment type="subcellular location">
    <subcellularLocation>
        <location evidence="1">Membrane</location>
        <topology evidence="1">Multi-pass membrane protein</topology>
    </subcellularLocation>
</comment>
<evidence type="ECO:0000313" key="13">
    <source>
        <dbReference type="Proteomes" id="UP000486602"/>
    </source>
</evidence>
<dbReference type="PROSITE" id="PS51846">
    <property type="entry name" value="CNNM"/>
    <property type="match status" value="1"/>
</dbReference>
<dbReference type="CDD" id="cd04590">
    <property type="entry name" value="CBS_pair_CorC_HlyC_assoc"/>
    <property type="match status" value="1"/>
</dbReference>
<dbReference type="Pfam" id="PF01595">
    <property type="entry name" value="CNNM"/>
    <property type="match status" value="1"/>
</dbReference>
<evidence type="ECO:0000256" key="8">
    <source>
        <dbReference type="PROSITE-ProRule" id="PRU01193"/>
    </source>
</evidence>
<dbReference type="Pfam" id="PF03471">
    <property type="entry name" value="CorC_HlyC"/>
    <property type="match status" value="1"/>
</dbReference>
<dbReference type="PANTHER" id="PTHR22777:SF17">
    <property type="entry name" value="UPF0053 PROTEIN SLL0260"/>
    <property type="match status" value="1"/>
</dbReference>
<dbReference type="InterPro" id="IPR002550">
    <property type="entry name" value="CNNM"/>
</dbReference>
<dbReference type="RefSeq" id="WP_163283851.1">
    <property type="nucleotide sequence ID" value="NZ_JAAGVY010000007.1"/>
</dbReference>
<dbReference type="InterPro" id="IPR005170">
    <property type="entry name" value="Transptr-assoc_dom"/>
</dbReference>
<dbReference type="PANTHER" id="PTHR22777">
    <property type="entry name" value="HEMOLYSIN-RELATED"/>
    <property type="match status" value="1"/>
</dbReference>
<dbReference type="SMART" id="SM01091">
    <property type="entry name" value="CorC_HlyC"/>
    <property type="match status" value="1"/>
</dbReference>
<reference evidence="12 13" key="1">
    <citation type="submission" date="2020-02" db="EMBL/GenBank/DDBJ databases">
        <title>Out from the shadows clarifying the taxonomy of the family Cryomorphaceae and related taxa by utilizing the GTDB taxonomic framework.</title>
        <authorList>
            <person name="Bowman J.P."/>
        </authorList>
    </citation>
    <scope>NUCLEOTIDE SEQUENCE [LARGE SCALE GENOMIC DNA]</scope>
    <source>
        <strain evidence="12 13">QSSC 1-22</strain>
    </source>
</reference>
<dbReference type="InterPro" id="IPR000644">
    <property type="entry name" value="CBS_dom"/>
</dbReference>
<dbReference type="GO" id="GO:0005886">
    <property type="term" value="C:plasma membrane"/>
    <property type="evidence" value="ECO:0007669"/>
    <property type="project" value="TreeGrafter"/>
</dbReference>
<dbReference type="Proteomes" id="UP000486602">
    <property type="component" value="Unassembled WGS sequence"/>
</dbReference>
<comment type="caution">
    <text evidence="12">The sequence shown here is derived from an EMBL/GenBank/DDBJ whole genome shotgun (WGS) entry which is preliminary data.</text>
</comment>
<evidence type="ECO:0000259" key="11">
    <source>
        <dbReference type="PROSITE" id="PS51846"/>
    </source>
</evidence>
<dbReference type="Gene3D" id="3.30.465.10">
    <property type="match status" value="1"/>
</dbReference>